<sequence>MTEGFARPDGVRIAYDVEGPPDGEPLLLIMGLGLQMLFWPEEFRALLTGAGFRVARFDNRDVGLSTHLRDLGTPTPLALALRRGPGYALADMAGDAFAVLDALGWDSAHVVGVSLGGMIAQTMAGADPARVRSLTSISSTPAPRIGRPRPRAMAALLRRPASGRDDAARQIVDVFRVIGSPAYPHDEAWLADVARRSYDRAHDPAGLRRQLAAIVSAADRRPMLRALRLPALVIHGDADPLVRLPGGLATARALRGATLIVHPGMGHDLPAALQPAIAGEIAAVALRGCDTGPAAR</sequence>
<gene>
    <name evidence="2" type="ORF">Ani05nite_73890</name>
</gene>
<dbReference type="InterPro" id="IPR029058">
    <property type="entry name" value="AB_hydrolase_fold"/>
</dbReference>
<dbReference type="SUPFAM" id="SSF53474">
    <property type="entry name" value="alpha/beta-Hydrolases"/>
    <property type="match status" value="1"/>
</dbReference>
<dbReference type="Gene3D" id="3.40.50.1820">
    <property type="entry name" value="alpha/beta hydrolase"/>
    <property type="match status" value="1"/>
</dbReference>
<keyword evidence="2" id="KW-0378">Hydrolase</keyword>
<accession>A0A919MXX8</accession>
<dbReference type="AlphaFoldDB" id="A0A919MXX8"/>
<evidence type="ECO:0000259" key="1">
    <source>
        <dbReference type="Pfam" id="PF00561"/>
    </source>
</evidence>
<dbReference type="EMBL" id="BOMQ01000090">
    <property type="protein sequence ID" value="GIE53855.1"/>
    <property type="molecule type" value="Genomic_DNA"/>
</dbReference>
<proteinExistence type="predicted"/>
<dbReference type="GO" id="GO:0004806">
    <property type="term" value="F:triacylglycerol lipase activity"/>
    <property type="evidence" value="ECO:0007669"/>
    <property type="project" value="TreeGrafter"/>
</dbReference>
<dbReference type="Proteomes" id="UP000647172">
    <property type="component" value="Unassembled WGS sequence"/>
</dbReference>
<dbReference type="RefSeq" id="WP_239131015.1">
    <property type="nucleotide sequence ID" value="NZ_BAAAYJ010000059.1"/>
</dbReference>
<dbReference type="GO" id="GO:0046503">
    <property type="term" value="P:glycerolipid catabolic process"/>
    <property type="evidence" value="ECO:0007669"/>
    <property type="project" value="TreeGrafter"/>
</dbReference>
<dbReference type="PANTHER" id="PTHR43433:SF5">
    <property type="entry name" value="AB HYDROLASE-1 DOMAIN-CONTAINING PROTEIN"/>
    <property type="match status" value="1"/>
</dbReference>
<name>A0A919MXX8_9ACTN</name>
<dbReference type="PANTHER" id="PTHR43433">
    <property type="entry name" value="HYDROLASE, ALPHA/BETA FOLD FAMILY PROTEIN"/>
    <property type="match status" value="1"/>
</dbReference>
<evidence type="ECO:0000313" key="2">
    <source>
        <dbReference type="EMBL" id="GIE53855.1"/>
    </source>
</evidence>
<evidence type="ECO:0000313" key="3">
    <source>
        <dbReference type="Proteomes" id="UP000647172"/>
    </source>
</evidence>
<dbReference type="Pfam" id="PF00561">
    <property type="entry name" value="Abhydrolase_1"/>
    <property type="match status" value="1"/>
</dbReference>
<dbReference type="InterPro" id="IPR000073">
    <property type="entry name" value="AB_hydrolase_1"/>
</dbReference>
<comment type="caution">
    <text evidence="2">The sequence shown here is derived from an EMBL/GenBank/DDBJ whole genome shotgun (WGS) entry which is preliminary data.</text>
</comment>
<dbReference type="InterPro" id="IPR050471">
    <property type="entry name" value="AB_hydrolase"/>
</dbReference>
<protein>
    <submittedName>
        <fullName evidence="2">Alpha/beta hydrolase</fullName>
    </submittedName>
</protein>
<organism evidence="2 3">
    <name type="scientific">Actinoplanes nipponensis</name>
    <dbReference type="NCBI Taxonomy" id="135950"/>
    <lineage>
        <taxon>Bacteria</taxon>
        <taxon>Bacillati</taxon>
        <taxon>Actinomycetota</taxon>
        <taxon>Actinomycetes</taxon>
        <taxon>Micromonosporales</taxon>
        <taxon>Micromonosporaceae</taxon>
        <taxon>Actinoplanes</taxon>
    </lineage>
</organism>
<feature type="domain" description="AB hydrolase-1" evidence="1">
    <location>
        <begin position="25"/>
        <end position="268"/>
    </location>
</feature>
<reference evidence="2" key="1">
    <citation type="submission" date="2021-01" db="EMBL/GenBank/DDBJ databases">
        <title>Whole genome shotgun sequence of Actinoplanes nipponensis NBRC 14063.</title>
        <authorList>
            <person name="Komaki H."/>
            <person name="Tamura T."/>
        </authorList>
    </citation>
    <scope>NUCLEOTIDE SEQUENCE</scope>
    <source>
        <strain evidence="2">NBRC 14063</strain>
    </source>
</reference>
<keyword evidence="3" id="KW-1185">Reference proteome</keyword>